<keyword evidence="6" id="KW-1185">Reference proteome</keyword>
<dbReference type="InterPro" id="IPR000683">
    <property type="entry name" value="Gfo/Idh/MocA-like_OxRdtase_N"/>
</dbReference>
<keyword evidence="2" id="KW-0560">Oxidoreductase</keyword>
<dbReference type="EMBL" id="JACCCW010000002">
    <property type="protein sequence ID" value="NYF80505.1"/>
    <property type="molecule type" value="Genomic_DNA"/>
</dbReference>
<comment type="caution">
    <text evidence="5">The sequence shown here is derived from an EMBL/GenBank/DDBJ whole genome shotgun (WGS) entry which is preliminary data.</text>
</comment>
<dbReference type="Gene3D" id="3.30.360.10">
    <property type="entry name" value="Dihydrodipicolinate Reductase, domain 2"/>
    <property type="match status" value="1"/>
</dbReference>
<dbReference type="SUPFAM" id="SSF55347">
    <property type="entry name" value="Glyceraldehyde-3-phosphate dehydrogenase-like, C-terminal domain"/>
    <property type="match status" value="1"/>
</dbReference>
<accession>A0A7Y9PIR1</accession>
<evidence type="ECO:0000313" key="5">
    <source>
        <dbReference type="EMBL" id="NYF80505.1"/>
    </source>
</evidence>
<evidence type="ECO:0000259" key="3">
    <source>
        <dbReference type="Pfam" id="PF01408"/>
    </source>
</evidence>
<dbReference type="InterPro" id="IPR004104">
    <property type="entry name" value="Gfo/Idh/MocA-like_OxRdtase_C"/>
</dbReference>
<dbReference type="InterPro" id="IPR051317">
    <property type="entry name" value="Gfo/Idh/MocA_oxidoreduct"/>
</dbReference>
<dbReference type="SUPFAM" id="SSF51735">
    <property type="entry name" value="NAD(P)-binding Rossmann-fold domains"/>
    <property type="match status" value="1"/>
</dbReference>
<protein>
    <submittedName>
        <fullName evidence="5">Putative dehydrogenase</fullName>
    </submittedName>
</protein>
<dbReference type="GO" id="GO:0016491">
    <property type="term" value="F:oxidoreductase activity"/>
    <property type="evidence" value="ECO:0007669"/>
    <property type="project" value="UniProtKB-KW"/>
</dbReference>
<gene>
    <name evidence="5" type="ORF">HDF17_002825</name>
</gene>
<evidence type="ECO:0000256" key="2">
    <source>
        <dbReference type="ARBA" id="ARBA00023002"/>
    </source>
</evidence>
<dbReference type="InterPro" id="IPR036291">
    <property type="entry name" value="NAD(P)-bd_dom_sf"/>
</dbReference>
<proteinExistence type="inferred from homology"/>
<dbReference type="Pfam" id="PF02894">
    <property type="entry name" value="GFO_IDH_MocA_C"/>
    <property type="match status" value="1"/>
</dbReference>
<reference evidence="5 6" key="1">
    <citation type="submission" date="2020-07" db="EMBL/GenBank/DDBJ databases">
        <title>Genomic Encyclopedia of Type Strains, Phase IV (KMG-V): Genome sequencing to study the core and pangenomes of soil and plant-associated prokaryotes.</title>
        <authorList>
            <person name="Whitman W."/>
        </authorList>
    </citation>
    <scope>NUCLEOTIDE SEQUENCE [LARGE SCALE GENOMIC DNA]</scope>
    <source>
        <strain evidence="5 6">X4EP2</strain>
    </source>
</reference>
<dbReference type="Pfam" id="PF01408">
    <property type="entry name" value="GFO_IDH_MocA"/>
    <property type="match status" value="1"/>
</dbReference>
<evidence type="ECO:0000256" key="1">
    <source>
        <dbReference type="ARBA" id="ARBA00010928"/>
    </source>
</evidence>
<feature type="domain" description="Gfo/Idh/MocA-like oxidoreductase C-terminal" evidence="4">
    <location>
        <begin position="155"/>
        <end position="352"/>
    </location>
</feature>
<evidence type="ECO:0000313" key="6">
    <source>
        <dbReference type="Proteomes" id="UP000589520"/>
    </source>
</evidence>
<dbReference type="PANTHER" id="PTHR43708:SF5">
    <property type="entry name" value="CONSERVED EXPRESSED OXIDOREDUCTASE (EUROFUNG)-RELATED"/>
    <property type="match status" value="1"/>
</dbReference>
<name>A0A7Y9PIR1_9BACT</name>
<feature type="domain" description="Gfo/Idh/MocA-like oxidoreductase N-terminal" evidence="3">
    <location>
        <begin position="21"/>
        <end position="138"/>
    </location>
</feature>
<comment type="similarity">
    <text evidence="1">Belongs to the Gfo/Idh/MocA family.</text>
</comment>
<sequence>MDLQSVVQEAVAPRPKVARPIVMVGSGGIARDAHLPAYAKAGFPVAAIVDLDREQAEALAKRFGIPYVASTIGEAVAYAPADAVFDVTVPAPALTTVLAQLPDGVPALLQKPMGETLAEATEILRLCRTKGLTAAVNFQLRWAPNMLAARALHATGALGEIHDMEVKISTHQPWELWSFLATAPRLEILYHSIHYVDLVRSWFGNPLGVWAKTVRSPTTPDLAATKSVIVLDYGDSKRVFITTNHSHGFHPKRQESFVQWQGMDGAMRAQMGVNLDYPKGKPDTFEHILRGDTEWSESPVRGNWFPDAFMGSMGSLQAFVQGEATMLPTSVEDAIDTMRTVEAAYLSSERGGVALPELGW</sequence>
<dbReference type="RefSeq" id="WP_179491944.1">
    <property type="nucleotide sequence ID" value="NZ_JACCCW010000002.1"/>
</dbReference>
<dbReference type="Gene3D" id="3.40.50.720">
    <property type="entry name" value="NAD(P)-binding Rossmann-like Domain"/>
    <property type="match status" value="1"/>
</dbReference>
<organism evidence="5 6">
    <name type="scientific">Granulicella arctica</name>
    <dbReference type="NCBI Taxonomy" id="940613"/>
    <lineage>
        <taxon>Bacteria</taxon>
        <taxon>Pseudomonadati</taxon>
        <taxon>Acidobacteriota</taxon>
        <taxon>Terriglobia</taxon>
        <taxon>Terriglobales</taxon>
        <taxon>Acidobacteriaceae</taxon>
        <taxon>Granulicella</taxon>
    </lineage>
</organism>
<dbReference type="GO" id="GO:0000166">
    <property type="term" value="F:nucleotide binding"/>
    <property type="evidence" value="ECO:0007669"/>
    <property type="project" value="InterPro"/>
</dbReference>
<dbReference type="PANTHER" id="PTHR43708">
    <property type="entry name" value="CONSERVED EXPRESSED OXIDOREDUCTASE (EUROFUNG)"/>
    <property type="match status" value="1"/>
</dbReference>
<dbReference type="AlphaFoldDB" id="A0A7Y9PIR1"/>
<evidence type="ECO:0000259" key="4">
    <source>
        <dbReference type="Pfam" id="PF02894"/>
    </source>
</evidence>
<dbReference type="Proteomes" id="UP000589520">
    <property type="component" value="Unassembled WGS sequence"/>
</dbReference>